<evidence type="ECO:0000256" key="2">
    <source>
        <dbReference type="ARBA" id="ARBA00022801"/>
    </source>
</evidence>
<dbReference type="PANTHER" id="PTHR10357:SF232">
    <property type="entry name" value="GLYCOSYL HYDROLASE FAMILY 13 CATALYTIC DOMAIN-CONTAINING PROTEIN"/>
    <property type="match status" value="1"/>
</dbReference>
<comment type="similarity">
    <text evidence="1">Belongs to the glycosyl hydrolase 13 family.</text>
</comment>
<sequence length="603" mass="69950">MQRQTDHPRARVVIDSSVYQIYPASFKDSNGDGIGDLKGILSQVDYIQKLPVDIVWLNTIFKSPQIDMGYDISDYYSIHETIGTIDDVDALIQGLHYRGMKLVLDLLVNTTSQTVGEIFVAYPPTIADNVKTPWFVNAASSPSSRYADFYISKKPRYHENGQRHPPNNWASYFGGSAWEYDEPPGRYYSHLFRKRQPDLNCENPRVREELYRIIAFWLDRGADGYRMDVINFISKHPDFPDAPYNKAASKWQNRSEYYLHGRRLHEYWHDIGMIMKEYDRFSVGEMPEVKDQNEILKRVGFDREELNMIFTLELILISWVSVDIDHVPGGKFTRANWTLGDMNRICSKWQTFMYENDGWNRLYLENHDQPRSISRFALSSPEHRVLSAKMLATFLGFQSGTVFVYQGDELGMRNVPWDWTIEKYRDIETLNHWKEIPGTQTSLTEADLEEYALKARDNRRTPMTWDTLPNAGFSTSDPWIPVHEDFHTLNAAMQCRDPESAYHYVSRVLSLRKEFKDIIVIGSFALVYLRHPEVSAYVRRSEDPNDLVVCNFDPRPVQWTVPEDVSDLLREGRVVCSNFSPSCDGLRAGHRLSVAAVQRLISV</sequence>
<dbReference type="SUPFAM" id="SSF51445">
    <property type="entry name" value="(Trans)glycosidases"/>
    <property type="match status" value="1"/>
</dbReference>
<dbReference type="InterPro" id="IPR006047">
    <property type="entry name" value="GH13_cat_dom"/>
</dbReference>
<dbReference type="InterPro" id="IPR017853">
    <property type="entry name" value="GH"/>
</dbReference>
<evidence type="ECO:0000256" key="1">
    <source>
        <dbReference type="ARBA" id="ARBA00008061"/>
    </source>
</evidence>
<dbReference type="AlphaFoldDB" id="A0A1P8SNV2"/>
<dbReference type="FunFam" id="3.20.20.80:FF:000064">
    <property type="entry name" value="Oligo-1,6-glucosidase"/>
    <property type="match status" value="1"/>
</dbReference>
<gene>
    <name evidence="6" type="primary">ogl</name>
</gene>
<reference evidence="6" key="1">
    <citation type="submission" date="2016-05" db="EMBL/GenBank/DDBJ databases">
        <title>Molecular cloning and biochemical characterization of oligo-1,6-glucosidases from Bacillus mycoides and Thermomyces lanuginosus.</title>
        <authorList>
            <person name="Hao X."/>
            <person name="Dong Z."/>
            <person name="Mchunu N."/>
            <person name="Tian K."/>
            <person name="Niu D."/>
            <person name="Liu X."/>
            <person name="Singh S."/>
            <person name="Wang Z."/>
        </authorList>
    </citation>
    <scope>NUCLEOTIDE SEQUENCE</scope>
</reference>
<dbReference type="GO" id="GO:0004574">
    <property type="term" value="F:oligo-1,6-glucosidase activity"/>
    <property type="evidence" value="ECO:0007669"/>
    <property type="project" value="UniProtKB-EC"/>
</dbReference>
<dbReference type="GO" id="GO:0004556">
    <property type="term" value="F:alpha-amylase activity"/>
    <property type="evidence" value="ECO:0007669"/>
    <property type="project" value="TreeGrafter"/>
</dbReference>
<dbReference type="GO" id="GO:0033934">
    <property type="term" value="F:glucan 1,4-alpha-maltotriohydrolase activity"/>
    <property type="evidence" value="ECO:0007669"/>
    <property type="project" value="TreeGrafter"/>
</dbReference>
<evidence type="ECO:0000256" key="3">
    <source>
        <dbReference type="ARBA" id="ARBA00023295"/>
    </source>
</evidence>
<dbReference type="SUPFAM" id="SSF51011">
    <property type="entry name" value="Glycosyl hydrolase domain"/>
    <property type="match status" value="1"/>
</dbReference>
<evidence type="ECO:0000259" key="5">
    <source>
        <dbReference type="SMART" id="SM00642"/>
    </source>
</evidence>
<dbReference type="Gene3D" id="2.60.40.1180">
    <property type="entry name" value="Golgi alpha-mannosidase II"/>
    <property type="match status" value="1"/>
</dbReference>
<dbReference type="EMBL" id="KX302197">
    <property type="protein sequence ID" value="APY25376.1"/>
    <property type="molecule type" value="mRNA"/>
</dbReference>
<keyword evidence="3 6" id="KW-0326">Glycosidase</keyword>
<dbReference type="PANTHER" id="PTHR10357">
    <property type="entry name" value="ALPHA-AMYLASE FAMILY MEMBER"/>
    <property type="match status" value="1"/>
</dbReference>
<keyword evidence="2 6" id="KW-0378">Hydrolase</keyword>
<dbReference type="GO" id="GO:0000025">
    <property type="term" value="P:maltose catabolic process"/>
    <property type="evidence" value="ECO:0007669"/>
    <property type="project" value="TreeGrafter"/>
</dbReference>
<dbReference type="GO" id="GO:0004575">
    <property type="term" value="F:sucrose alpha-glucosidase activity"/>
    <property type="evidence" value="ECO:0007669"/>
    <property type="project" value="TreeGrafter"/>
</dbReference>
<dbReference type="CDD" id="cd11333">
    <property type="entry name" value="AmyAc_SI_OligoGlu_DGase"/>
    <property type="match status" value="1"/>
</dbReference>
<proteinExistence type="evidence at transcript level"/>
<name>A0A1P8SNV2_THELA</name>
<dbReference type="SMR" id="A0A1P8SNV2"/>
<dbReference type="InterPro" id="IPR013780">
    <property type="entry name" value="Glyco_hydro_b"/>
</dbReference>
<keyword evidence="4" id="KW-0462">Maltose metabolism</keyword>
<protein>
    <submittedName>
        <fullName evidence="6">Oligo-1,6-glucosidase</fullName>
        <ecNumber evidence="6">3.2.1.10</ecNumber>
    </submittedName>
</protein>
<accession>A0A1P8SNV2</accession>
<evidence type="ECO:0000313" key="6">
    <source>
        <dbReference type="EMBL" id="APY25376.1"/>
    </source>
</evidence>
<dbReference type="Gene3D" id="3.20.20.80">
    <property type="entry name" value="Glycosidases"/>
    <property type="match status" value="1"/>
</dbReference>
<dbReference type="InterPro" id="IPR045857">
    <property type="entry name" value="O16G_dom_2"/>
</dbReference>
<dbReference type="Pfam" id="PF00128">
    <property type="entry name" value="Alpha-amylase"/>
    <property type="match status" value="1"/>
</dbReference>
<feature type="domain" description="Glycosyl hydrolase family 13 catalytic" evidence="5">
    <location>
        <begin position="20"/>
        <end position="460"/>
    </location>
</feature>
<organism evidence="6">
    <name type="scientific">Thermomyces lanuginosus SSBP</name>
    <dbReference type="NCBI Taxonomy" id="1158138"/>
    <lineage>
        <taxon>Eukaryota</taxon>
        <taxon>Fungi</taxon>
        <taxon>Dikarya</taxon>
        <taxon>Ascomycota</taxon>
        <taxon>Pezizomycotina</taxon>
        <taxon>Eurotiomycetes</taxon>
        <taxon>Eurotiomycetidae</taxon>
        <taxon>Eurotiales</taxon>
        <taxon>Trichocomaceae</taxon>
        <taxon>Thermomyces</taxon>
    </lineage>
</organism>
<evidence type="ECO:0000256" key="4">
    <source>
        <dbReference type="ARBA" id="ARBA00026248"/>
    </source>
</evidence>
<dbReference type="SMART" id="SM00642">
    <property type="entry name" value="Aamy"/>
    <property type="match status" value="1"/>
</dbReference>
<dbReference type="EC" id="3.2.1.10" evidence="6"/>
<dbReference type="GO" id="GO:0005987">
    <property type="term" value="P:sucrose catabolic process"/>
    <property type="evidence" value="ECO:0007669"/>
    <property type="project" value="TreeGrafter"/>
</dbReference>
<dbReference type="Gene3D" id="3.90.400.10">
    <property type="entry name" value="Oligo-1,6-glucosidase, Domain 2"/>
    <property type="match status" value="1"/>
</dbReference>